<gene>
    <name evidence="2" type="ORF">ATANTOWER_029256</name>
</gene>
<feature type="compositionally biased region" description="Low complexity" evidence="1">
    <location>
        <begin position="17"/>
        <end position="30"/>
    </location>
</feature>
<keyword evidence="3" id="KW-1185">Reference proteome</keyword>
<protein>
    <submittedName>
        <fullName evidence="2">Uncharacterized protein</fullName>
    </submittedName>
</protein>
<dbReference type="EMBL" id="JAHUTI010010589">
    <property type="protein sequence ID" value="MED6235573.1"/>
    <property type="molecule type" value="Genomic_DNA"/>
</dbReference>
<evidence type="ECO:0000313" key="3">
    <source>
        <dbReference type="Proteomes" id="UP001345963"/>
    </source>
</evidence>
<comment type="caution">
    <text evidence="2">The sequence shown here is derived from an EMBL/GenBank/DDBJ whole genome shotgun (WGS) entry which is preliminary data.</text>
</comment>
<feature type="region of interest" description="Disordered" evidence="1">
    <location>
        <begin position="1"/>
        <end position="47"/>
    </location>
</feature>
<proteinExistence type="predicted"/>
<organism evidence="2 3">
    <name type="scientific">Ataeniobius toweri</name>
    <dbReference type="NCBI Taxonomy" id="208326"/>
    <lineage>
        <taxon>Eukaryota</taxon>
        <taxon>Metazoa</taxon>
        <taxon>Chordata</taxon>
        <taxon>Craniata</taxon>
        <taxon>Vertebrata</taxon>
        <taxon>Euteleostomi</taxon>
        <taxon>Actinopterygii</taxon>
        <taxon>Neopterygii</taxon>
        <taxon>Teleostei</taxon>
        <taxon>Neoteleostei</taxon>
        <taxon>Acanthomorphata</taxon>
        <taxon>Ovalentaria</taxon>
        <taxon>Atherinomorphae</taxon>
        <taxon>Cyprinodontiformes</taxon>
        <taxon>Goodeidae</taxon>
        <taxon>Ataeniobius</taxon>
    </lineage>
</organism>
<dbReference type="Proteomes" id="UP001345963">
    <property type="component" value="Unassembled WGS sequence"/>
</dbReference>
<name>A0ABU7AD40_9TELE</name>
<reference evidence="2 3" key="1">
    <citation type="submission" date="2021-07" db="EMBL/GenBank/DDBJ databases">
        <authorList>
            <person name="Palmer J.M."/>
        </authorList>
    </citation>
    <scope>NUCLEOTIDE SEQUENCE [LARGE SCALE GENOMIC DNA]</scope>
    <source>
        <strain evidence="2 3">AT_MEX2019</strain>
        <tissue evidence="2">Muscle</tissue>
    </source>
</reference>
<accession>A0ABU7AD40</accession>
<evidence type="ECO:0000256" key="1">
    <source>
        <dbReference type="SAM" id="MobiDB-lite"/>
    </source>
</evidence>
<sequence>MRDETRQSGKTRNSFIPVSPVPTSSSLPTSKLDFPKGVPQSGGGCPQSPRQCQLTYLLTLYGAYCL</sequence>
<evidence type="ECO:0000313" key="2">
    <source>
        <dbReference type="EMBL" id="MED6235573.1"/>
    </source>
</evidence>